<proteinExistence type="predicted"/>
<name>M6UGZ6_9LEPT</name>
<dbReference type="Proteomes" id="UP000012153">
    <property type="component" value="Unassembled WGS sequence"/>
</dbReference>
<evidence type="ECO:0000313" key="1">
    <source>
        <dbReference type="EMBL" id="EMO40374.1"/>
    </source>
</evidence>
<protein>
    <submittedName>
        <fullName evidence="1">Uncharacterized protein</fullName>
    </submittedName>
</protein>
<reference evidence="1 2" key="1">
    <citation type="submission" date="2013-01" db="EMBL/GenBank/DDBJ databases">
        <authorList>
            <person name="Harkins D.M."/>
            <person name="Durkin A.S."/>
            <person name="Brinkac L.M."/>
            <person name="Haft D.H."/>
            <person name="Selengut J.D."/>
            <person name="Sanka R."/>
            <person name="DePew J."/>
            <person name="Purushe J."/>
            <person name="Matthias M.A."/>
            <person name="Vinetz J.M."/>
            <person name="Sutton G.G."/>
            <person name="Nierman W.C."/>
            <person name="Fouts D.E."/>
        </authorList>
    </citation>
    <scope>NUCLEOTIDE SEQUENCE [LARGE SCALE GENOMIC DNA]</scope>
    <source>
        <strain evidence="1 2">ZUN142</strain>
    </source>
</reference>
<gene>
    <name evidence="1" type="ORF">LEP1GSC186_3910</name>
</gene>
<comment type="caution">
    <text evidence="1">The sequence shown here is derived from an EMBL/GenBank/DDBJ whole genome shotgun (WGS) entry which is preliminary data.</text>
</comment>
<organism evidence="1 2">
    <name type="scientific">Leptospira noguchii serovar Autumnalis str. ZUN142</name>
    <dbReference type="NCBI Taxonomy" id="1085540"/>
    <lineage>
        <taxon>Bacteria</taxon>
        <taxon>Pseudomonadati</taxon>
        <taxon>Spirochaetota</taxon>
        <taxon>Spirochaetia</taxon>
        <taxon>Leptospirales</taxon>
        <taxon>Leptospiraceae</taxon>
        <taxon>Leptospira</taxon>
    </lineage>
</organism>
<sequence>MKFASDSPQFSYVELTLRLTKLLQLTVSIKQKDGNSFFNNSIILTSPN</sequence>
<evidence type="ECO:0000313" key="2">
    <source>
        <dbReference type="Proteomes" id="UP000012153"/>
    </source>
</evidence>
<dbReference type="AlphaFoldDB" id="M6UGZ6"/>
<dbReference type="EMBL" id="AHOP02000036">
    <property type="protein sequence ID" value="EMO40374.1"/>
    <property type="molecule type" value="Genomic_DNA"/>
</dbReference>
<accession>M6UGZ6</accession>